<name>A0A834G807_RHOSS</name>
<dbReference type="Proteomes" id="UP000626092">
    <property type="component" value="Unassembled WGS sequence"/>
</dbReference>
<keyword evidence="2" id="KW-1185">Reference proteome</keyword>
<proteinExistence type="predicted"/>
<organism evidence="1 2">
    <name type="scientific">Rhododendron simsii</name>
    <name type="common">Sims's rhododendron</name>
    <dbReference type="NCBI Taxonomy" id="118357"/>
    <lineage>
        <taxon>Eukaryota</taxon>
        <taxon>Viridiplantae</taxon>
        <taxon>Streptophyta</taxon>
        <taxon>Embryophyta</taxon>
        <taxon>Tracheophyta</taxon>
        <taxon>Spermatophyta</taxon>
        <taxon>Magnoliopsida</taxon>
        <taxon>eudicotyledons</taxon>
        <taxon>Gunneridae</taxon>
        <taxon>Pentapetalae</taxon>
        <taxon>asterids</taxon>
        <taxon>Ericales</taxon>
        <taxon>Ericaceae</taxon>
        <taxon>Ericoideae</taxon>
        <taxon>Rhodoreae</taxon>
        <taxon>Rhododendron</taxon>
    </lineage>
</organism>
<evidence type="ECO:0000313" key="2">
    <source>
        <dbReference type="Proteomes" id="UP000626092"/>
    </source>
</evidence>
<protein>
    <submittedName>
        <fullName evidence="1">Uncharacterized protein</fullName>
    </submittedName>
</protein>
<comment type="caution">
    <text evidence="1">The sequence shown here is derived from an EMBL/GenBank/DDBJ whole genome shotgun (WGS) entry which is preliminary data.</text>
</comment>
<dbReference type="EMBL" id="WJXA01000011">
    <property type="protein sequence ID" value="KAF7127622.1"/>
    <property type="molecule type" value="Genomic_DNA"/>
</dbReference>
<evidence type="ECO:0000313" key="1">
    <source>
        <dbReference type="EMBL" id="KAF7127622.1"/>
    </source>
</evidence>
<sequence length="282" mass="31873">MGSSRRCCPLVEPNPVVAEADVEVSLLGVWTRDGTSFHSSHRAIWLMLKLIVEIMWEVALFRVTQMIGWMKWHKRTPEKGQWWLALNSHKLNGDSQLEYSEDRATPNIPDLTRAGHNPSPSSGVLHELKVGSDHCLLLVKCRVHLKKVPFTFKFESKWSTHIDCAQVIGRAWSVPHKGSDLFGLAQKLKKCKQALLDWSVEARDFSRVLAVMDNCITEEMNARLIKEVSEEEIKSVAFNGCEWGRKSSYQSEQGVEIEGPSVPLPIRDNERCVVKVDQGGQG</sequence>
<dbReference type="AlphaFoldDB" id="A0A834G807"/>
<accession>A0A834G807</accession>
<dbReference type="OrthoDB" id="1001388at2759"/>
<reference evidence="1" key="1">
    <citation type="submission" date="2019-11" db="EMBL/GenBank/DDBJ databases">
        <authorList>
            <person name="Liu Y."/>
            <person name="Hou J."/>
            <person name="Li T.-Q."/>
            <person name="Guan C.-H."/>
            <person name="Wu X."/>
            <person name="Wu H.-Z."/>
            <person name="Ling F."/>
            <person name="Zhang R."/>
            <person name="Shi X.-G."/>
            <person name="Ren J.-P."/>
            <person name="Chen E.-F."/>
            <person name="Sun J.-M."/>
        </authorList>
    </citation>
    <scope>NUCLEOTIDE SEQUENCE</scope>
    <source>
        <strain evidence="1">Adult_tree_wgs_1</strain>
        <tissue evidence="1">Leaves</tissue>
    </source>
</reference>
<gene>
    <name evidence="1" type="ORF">RHSIM_Rhsim11G0070900</name>
</gene>